<comment type="caution">
    <text evidence="1">The sequence shown here is derived from an EMBL/GenBank/DDBJ whole genome shotgun (WGS) entry which is preliminary data.</text>
</comment>
<reference evidence="1" key="1">
    <citation type="submission" date="2021-05" db="EMBL/GenBank/DDBJ databases">
        <authorList>
            <person name="Pan Q."/>
            <person name="Jouanno E."/>
            <person name="Zahm M."/>
            <person name="Klopp C."/>
            <person name="Cabau C."/>
            <person name="Louis A."/>
            <person name="Berthelot C."/>
            <person name="Parey E."/>
            <person name="Roest Crollius H."/>
            <person name="Montfort J."/>
            <person name="Robinson-Rechavi M."/>
            <person name="Bouchez O."/>
            <person name="Lampietro C."/>
            <person name="Lopez Roques C."/>
            <person name="Donnadieu C."/>
            <person name="Postlethwait J."/>
            <person name="Bobe J."/>
            <person name="Dillon D."/>
            <person name="Chandos A."/>
            <person name="von Hippel F."/>
            <person name="Guiguen Y."/>
        </authorList>
    </citation>
    <scope>NUCLEOTIDE SEQUENCE</scope>
    <source>
        <strain evidence="1">YG-Jan2019</strain>
    </source>
</reference>
<name>A0ACC2FTU0_DALPE</name>
<protein>
    <submittedName>
        <fullName evidence="1">Uncharacterized protein</fullName>
    </submittedName>
</protein>
<keyword evidence="2" id="KW-1185">Reference proteome</keyword>
<dbReference type="EMBL" id="CM055749">
    <property type="protein sequence ID" value="KAJ7994783.1"/>
    <property type="molecule type" value="Genomic_DNA"/>
</dbReference>
<accession>A0ACC2FTU0</accession>
<dbReference type="Proteomes" id="UP001157502">
    <property type="component" value="Chromosome 22"/>
</dbReference>
<gene>
    <name evidence="1" type="ORF">DPEC_G00253050</name>
</gene>
<proteinExistence type="predicted"/>
<evidence type="ECO:0000313" key="2">
    <source>
        <dbReference type="Proteomes" id="UP001157502"/>
    </source>
</evidence>
<organism evidence="1 2">
    <name type="scientific">Dallia pectoralis</name>
    <name type="common">Alaska blackfish</name>
    <dbReference type="NCBI Taxonomy" id="75939"/>
    <lineage>
        <taxon>Eukaryota</taxon>
        <taxon>Metazoa</taxon>
        <taxon>Chordata</taxon>
        <taxon>Craniata</taxon>
        <taxon>Vertebrata</taxon>
        <taxon>Euteleostomi</taxon>
        <taxon>Actinopterygii</taxon>
        <taxon>Neopterygii</taxon>
        <taxon>Teleostei</taxon>
        <taxon>Protacanthopterygii</taxon>
        <taxon>Esociformes</taxon>
        <taxon>Umbridae</taxon>
        <taxon>Dallia</taxon>
    </lineage>
</organism>
<evidence type="ECO:0000313" key="1">
    <source>
        <dbReference type="EMBL" id="KAJ7994783.1"/>
    </source>
</evidence>
<sequence>MESSPYGTLYLSPPPDNNWRRDQQPWAEEKLPGYRLMSQLNRTNSDSALHTSAMNLNPQDSFVMSHQLGRGPPQRNASVNEAEVDNTGND</sequence>